<dbReference type="EMBL" id="NQWH01000030">
    <property type="protein sequence ID" value="PHP26682.1"/>
    <property type="molecule type" value="Genomic_DNA"/>
</dbReference>
<evidence type="ECO:0008006" key="3">
    <source>
        <dbReference type="Google" id="ProtNLM"/>
    </source>
</evidence>
<keyword evidence="2" id="KW-1185">Reference proteome</keyword>
<dbReference type="AlphaFoldDB" id="A0A2G1MDE6"/>
<dbReference type="OrthoDB" id="7657434at2"/>
<sequence length="229" mass="25079">MLNTRPLGRGAAARKYDLLTAMGTHALGQGRSEQVLVLRLITLVTARYSWARDALCVGQREIARLWSVDERTVKREMAKLRGRGWLELTRAGARGRVAEYRLGVERILEDTRPGWSRVGPDFEHRLSDAPDDGKVVPLPLRAAQVPPPDLSDGSEWALAQAILHAEAPGPYASWLRALRREGRSGGRLMLCAPSRFHAAYVQTHLCAQLLAACQSVDAGIDEVVVSAGA</sequence>
<gene>
    <name evidence="1" type="ORF">CJ301_15020</name>
</gene>
<name>A0A2G1MDE6_9RHOB</name>
<proteinExistence type="predicted"/>
<protein>
    <recommendedName>
        <fullName evidence="3">DnaA N-terminal domain-containing protein</fullName>
    </recommendedName>
</protein>
<dbReference type="RefSeq" id="WP_099278188.1">
    <property type="nucleotide sequence ID" value="NZ_KZ304970.1"/>
</dbReference>
<evidence type="ECO:0000313" key="1">
    <source>
        <dbReference type="EMBL" id="PHP26682.1"/>
    </source>
</evidence>
<organism evidence="1 2">
    <name type="scientific">Limimaricola cinnabarinus</name>
    <dbReference type="NCBI Taxonomy" id="1125964"/>
    <lineage>
        <taxon>Bacteria</taxon>
        <taxon>Pseudomonadati</taxon>
        <taxon>Pseudomonadota</taxon>
        <taxon>Alphaproteobacteria</taxon>
        <taxon>Rhodobacterales</taxon>
        <taxon>Paracoccaceae</taxon>
        <taxon>Limimaricola</taxon>
    </lineage>
</organism>
<evidence type="ECO:0000313" key="2">
    <source>
        <dbReference type="Proteomes" id="UP000221860"/>
    </source>
</evidence>
<reference evidence="1 2" key="1">
    <citation type="submission" date="2017-08" db="EMBL/GenBank/DDBJ databases">
        <title>Draft Genome Sequence of Loktanella cinnabarina Strain XM1, Isolated from Coastal Surface Water.</title>
        <authorList>
            <person name="Ma R."/>
            <person name="Wang J."/>
            <person name="Wang Q."/>
            <person name="Ma Z."/>
            <person name="Li J."/>
            <person name="Chen L."/>
        </authorList>
    </citation>
    <scope>NUCLEOTIDE SEQUENCE [LARGE SCALE GENOMIC DNA]</scope>
    <source>
        <strain evidence="1 2">XM1</strain>
    </source>
</reference>
<comment type="caution">
    <text evidence="1">The sequence shown here is derived from an EMBL/GenBank/DDBJ whole genome shotgun (WGS) entry which is preliminary data.</text>
</comment>
<accession>A0A2G1MDE6</accession>
<dbReference type="Proteomes" id="UP000221860">
    <property type="component" value="Unassembled WGS sequence"/>
</dbReference>